<organism evidence="1 2">
    <name type="scientific">Leucogyrophana mollusca</name>
    <dbReference type="NCBI Taxonomy" id="85980"/>
    <lineage>
        <taxon>Eukaryota</taxon>
        <taxon>Fungi</taxon>
        <taxon>Dikarya</taxon>
        <taxon>Basidiomycota</taxon>
        <taxon>Agaricomycotina</taxon>
        <taxon>Agaricomycetes</taxon>
        <taxon>Agaricomycetidae</taxon>
        <taxon>Boletales</taxon>
        <taxon>Boletales incertae sedis</taxon>
        <taxon>Leucogyrophana</taxon>
    </lineage>
</organism>
<reference evidence="1" key="1">
    <citation type="journal article" date="2021" name="New Phytol.">
        <title>Evolutionary innovations through gain and loss of genes in the ectomycorrhizal Boletales.</title>
        <authorList>
            <person name="Wu G."/>
            <person name="Miyauchi S."/>
            <person name="Morin E."/>
            <person name="Kuo A."/>
            <person name="Drula E."/>
            <person name="Varga T."/>
            <person name="Kohler A."/>
            <person name="Feng B."/>
            <person name="Cao Y."/>
            <person name="Lipzen A."/>
            <person name="Daum C."/>
            <person name="Hundley H."/>
            <person name="Pangilinan J."/>
            <person name="Johnson J."/>
            <person name="Barry K."/>
            <person name="LaButti K."/>
            <person name="Ng V."/>
            <person name="Ahrendt S."/>
            <person name="Min B."/>
            <person name="Choi I.G."/>
            <person name="Park H."/>
            <person name="Plett J.M."/>
            <person name="Magnuson J."/>
            <person name="Spatafora J.W."/>
            <person name="Nagy L.G."/>
            <person name="Henrissat B."/>
            <person name="Grigoriev I.V."/>
            <person name="Yang Z.L."/>
            <person name="Xu J."/>
            <person name="Martin F.M."/>
        </authorList>
    </citation>
    <scope>NUCLEOTIDE SEQUENCE</scope>
    <source>
        <strain evidence="1">KUC20120723A-06</strain>
    </source>
</reference>
<dbReference type="Proteomes" id="UP000790709">
    <property type="component" value="Unassembled WGS sequence"/>
</dbReference>
<protein>
    <submittedName>
        <fullName evidence="1">Uncharacterized protein</fullName>
    </submittedName>
</protein>
<keyword evidence="2" id="KW-1185">Reference proteome</keyword>
<name>A0ACB8BQ16_9AGAM</name>
<comment type="caution">
    <text evidence="1">The sequence shown here is derived from an EMBL/GenBank/DDBJ whole genome shotgun (WGS) entry which is preliminary data.</text>
</comment>
<proteinExistence type="predicted"/>
<accession>A0ACB8BQ16</accession>
<dbReference type="EMBL" id="MU266370">
    <property type="protein sequence ID" value="KAH7927230.1"/>
    <property type="molecule type" value="Genomic_DNA"/>
</dbReference>
<gene>
    <name evidence="1" type="ORF">BV22DRAFT_1193824</name>
</gene>
<evidence type="ECO:0000313" key="1">
    <source>
        <dbReference type="EMBL" id="KAH7927230.1"/>
    </source>
</evidence>
<evidence type="ECO:0000313" key="2">
    <source>
        <dbReference type="Proteomes" id="UP000790709"/>
    </source>
</evidence>
<sequence>MSDTLLAASLTDVTASADVQGDPTPCADSTVHPSSFAAFPDNHRSSSSVLQPRAIPKSSAFNKFILYENRLRFFIIASNASDSRHRIVKIDRTSQTDLDVVEDETEYSGKQMSAMLKMLDDGNKGSGGLGKARVIFGIAGFVKFTAGWYMLVISKRSVVALLGGHYLYHCESTDMIPVCFNHKVEKATEEQRLMNVFKQVDMSKNFYFSYSYDLTSTLQNNLTTNSLSGNERRPFTDRYAWNFHLLSSPFDGATSVVTSPWMLPLIHGHVDQAKLTVLGRVVFVTLIARRSRHYAGARYLTRGVNEEGNVANEVETEQIVSEALTTPFYFPPERHSSRQRRPSPHYTSYVQYRGSIPIYWTQDNANMSPRPPIEIDVIDPFYTAASRHFDDLFGRYGAPITILNLVKRREPQPRESKLLDEYTQCVEYLNQFLPDEKKMVYWPWDMSRAYKEKTQDVISYLEDVAEESIQMTGFFHSGSEPYSHYLQSGEYDQPVSWRDSILLQNGICRTNCVDCLDRTNAAQFVFGKRALGHQLYALGVVGNPNLAFDSDAVNMLTEMYHDHGDTIALQYTGSALVNRVETYRRMPHWNSHSRDIIENIRRFYTNSLLDADKQMAINLFLGVANERSKNHVPKRNGYQQWVHAENLQTLYALGACSWALEGYMETRADFWTEYYRPLLFTSLGKHFAYSMNSTLKLPGKTSKDVAYSPFLPHNTHSVHQPRLMEGVRRWIGAHPSPPVISQRKIVTHADIKQVLAPVEHDQRSTVAIVKRLMDPVVAKEEQAEYQKYIDQCQLLLRIPATEIEPEDKELYRRFTAKTAGVWQDIQPEVTAEVYAAFLEHGYKGWRNEKDRTLMAFDYEQWLTGDVATY</sequence>